<reference evidence="7 8" key="1">
    <citation type="submission" date="2021-01" db="EMBL/GenBank/DDBJ databases">
        <title>Actinoplanes sp. nov. LDG1-01 isolated from lichen.</title>
        <authorList>
            <person name="Saeng-In P."/>
            <person name="Phongsopitanun W."/>
            <person name="Kanchanasin P."/>
            <person name="Yuki M."/>
            <person name="Kudo T."/>
            <person name="Ohkuma M."/>
            <person name="Tanasupawat S."/>
        </authorList>
    </citation>
    <scope>NUCLEOTIDE SEQUENCE [LARGE SCALE GENOMIC DNA]</scope>
    <source>
        <strain evidence="7 8">LDG1-01</strain>
    </source>
</reference>
<name>A0ABS1VZR6_9ACTN</name>
<evidence type="ECO:0000256" key="4">
    <source>
        <dbReference type="SAM" id="MobiDB-lite"/>
    </source>
</evidence>
<dbReference type="CDD" id="cd16917">
    <property type="entry name" value="HATPase_UhpB-NarQ-NarX-like"/>
    <property type="match status" value="1"/>
</dbReference>
<dbReference type="InterPro" id="IPR050482">
    <property type="entry name" value="Sensor_HK_TwoCompSys"/>
</dbReference>
<dbReference type="PANTHER" id="PTHR24421:SF63">
    <property type="entry name" value="SENSOR HISTIDINE KINASE DESK"/>
    <property type="match status" value="1"/>
</dbReference>
<dbReference type="PANTHER" id="PTHR24421">
    <property type="entry name" value="NITRATE/NITRITE SENSOR PROTEIN NARX-RELATED"/>
    <property type="match status" value="1"/>
</dbReference>
<dbReference type="RefSeq" id="WP_202996676.1">
    <property type="nucleotide sequence ID" value="NZ_JAENHO010000012.1"/>
</dbReference>
<feature type="transmembrane region" description="Helical" evidence="5">
    <location>
        <begin position="44"/>
        <end position="63"/>
    </location>
</feature>
<keyword evidence="3" id="KW-0902">Two-component regulatory system</keyword>
<feature type="transmembrane region" description="Helical" evidence="5">
    <location>
        <begin position="12"/>
        <end position="32"/>
    </location>
</feature>
<dbReference type="Proteomes" id="UP000598996">
    <property type="component" value="Unassembled WGS sequence"/>
</dbReference>
<dbReference type="Gene3D" id="1.20.5.1930">
    <property type="match status" value="1"/>
</dbReference>
<organism evidence="7 8">
    <name type="scientific">Paractinoplanes lichenicola</name>
    <dbReference type="NCBI Taxonomy" id="2802976"/>
    <lineage>
        <taxon>Bacteria</taxon>
        <taxon>Bacillati</taxon>
        <taxon>Actinomycetota</taxon>
        <taxon>Actinomycetes</taxon>
        <taxon>Micromonosporales</taxon>
        <taxon>Micromonosporaceae</taxon>
        <taxon>Paractinoplanes</taxon>
    </lineage>
</organism>
<evidence type="ECO:0000256" key="5">
    <source>
        <dbReference type="SAM" id="Phobius"/>
    </source>
</evidence>
<keyword evidence="5" id="KW-0472">Membrane</keyword>
<gene>
    <name evidence="7" type="ORF">JKJ07_37305</name>
</gene>
<keyword evidence="5" id="KW-1133">Transmembrane helix</keyword>
<keyword evidence="1" id="KW-0808">Transferase</keyword>
<keyword evidence="2" id="KW-0418">Kinase</keyword>
<evidence type="ECO:0000313" key="7">
    <source>
        <dbReference type="EMBL" id="MBL7259995.1"/>
    </source>
</evidence>
<dbReference type="InterPro" id="IPR036890">
    <property type="entry name" value="HATPase_C_sf"/>
</dbReference>
<evidence type="ECO:0000259" key="6">
    <source>
        <dbReference type="Pfam" id="PF07730"/>
    </source>
</evidence>
<feature type="region of interest" description="Disordered" evidence="4">
    <location>
        <begin position="417"/>
        <end position="439"/>
    </location>
</feature>
<accession>A0ABS1VZR6</accession>
<feature type="transmembrane region" description="Helical" evidence="5">
    <location>
        <begin position="141"/>
        <end position="157"/>
    </location>
</feature>
<sequence>MRSQTDRFELYIKVTLYSNVLLVPLIAGGAILSRPRIGPEVLPVIAATTIHVLLCVLLMRAGIASYPTAGPRPVQPAGGPVQPAAGPRLLQPAAGPLAGRPAVGPRPLRLIAAGAVSTAIACATAVGAYPRPAAGDPDSPTAAVLLMVITLYAVALATVVRAAVVVCTLGLAGCTTLALVAGPGSAIALAAVLLVLAPAARVTLWTLGLVRELDEARRVQAGLAVTEERLRISRDLHDVLGRTLSVVALKAELSARLAQRGRPEAADEMLEVRRIAQDALVDLRAVVGSYRTADLPTELAGARSLLESAGLTCHLTGDATTLPAPAQAALGWVVREGTTNVLRHSEATTCQITLTTTPGTATLTMANDGVPAAPGAVRLGNGLTGLNERIAALGGTMTAARVQPAGFLLTARLPVAPPGPGRVRRRDRSAVRPLDASAG</sequence>
<dbReference type="Pfam" id="PF07730">
    <property type="entry name" value="HisKA_3"/>
    <property type="match status" value="1"/>
</dbReference>
<evidence type="ECO:0000256" key="2">
    <source>
        <dbReference type="ARBA" id="ARBA00022777"/>
    </source>
</evidence>
<dbReference type="Gene3D" id="3.30.565.10">
    <property type="entry name" value="Histidine kinase-like ATPase, C-terminal domain"/>
    <property type="match status" value="1"/>
</dbReference>
<evidence type="ECO:0000256" key="1">
    <source>
        <dbReference type="ARBA" id="ARBA00022679"/>
    </source>
</evidence>
<dbReference type="SUPFAM" id="SSF55874">
    <property type="entry name" value="ATPase domain of HSP90 chaperone/DNA topoisomerase II/histidine kinase"/>
    <property type="match status" value="1"/>
</dbReference>
<evidence type="ECO:0000256" key="3">
    <source>
        <dbReference type="ARBA" id="ARBA00023012"/>
    </source>
</evidence>
<feature type="domain" description="Signal transduction histidine kinase subgroup 3 dimerisation and phosphoacceptor" evidence="6">
    <location>
        <begin position="228"/>
        <end position="295"/>
    </location>
</feature>
<keyword evidence="8" id="KW-1185">Reference proteome</keyword>
<proteinExistence type="predicted"/>
<keyword evidence="5" id="KW-0812">Transmembrane</keyword>
<dbReference type="InterPro" id="IPR011712">
    <property type="entry name" value="Sig_transdc_His_kin_sub3_dim/P"/>
</dbReference>
<evidence type="ECO:0000313" key="8">
    <source>
        <dbReference type="Proteomes" id="UP000598996"/>
    </source>
</evidence>
<dbReference type="EMBL" id="JAENHO010000012">
    <property type="protein sequence ID" value="MBL7259995.1"/>
    <property type="molecule type" value="Genomic_DNA"/>
</dbReference>
<feature type="transmembrane region" description="Helical" evidence="5">
    <location>
        <begin position="110"/>
        <end position="129"/>
    </location>
</feature>
<feature type="transmembrane region" description="Helical" evidence="5">
    <location>
        <begin position="187"/>
        <end position="210"/>
    </location>
</feature>
<protein>
    <recommendedName>
        <fullName evidence="6">Signal transduction histidine kinase subgroup 3 dimerisation and phosphoacceptor domain-containing protein</fullName>
    </recommendedName>
</protein>
<comment type="caution">
    <text evidence="7">The sequence shown here is derived from an EMBL/GenBank/DDBJ whole genome shotgun (WGS) entry which is preliminary data.</text>
</comment>